<gene>
    <name evidence="2" type="ORF">H3H36_20695</name>
</gene>
<keyword evidence="1" id="KW-0732">Signal</keyword>
<organism evidence="2 3">
    <name type="scientific">Rugamonas fusca</name>
    <dbReference type="NCBI Taxonomy" id="2758568"/>
    <lineage>
        <taxon>Bacteria</taxon>
        <taxon>Pseudomonadati</taxon>
        <taxon>Pseudomonadota</taxon>
        <taxon>Betaproteobacteria</taxon>
        <taxon>Burkholderiales</taxon>
        <taxon>Oxalobacteraceae</taxon>
        <taxon>Telluria group</taxon>
        <taxon>Rugamonas</taxon>
    </lineage>
</organism>
<proteinExistence type="predicted"/>
<dbReference type="Proteomes" id="UP000566711">
    <property type="component" value="Unassembled WGS sequence"/>
</dbReference>
<dbReference type="AlphaFoldDB" id="A0A7W2EKU4"/>
<evidence type="ECO:0000256" key="1">
    <source>
        <dbReference type="SAM" id="SignalP"/>
    </source>
</evidence>
<sequence length="186" mass="20084">MTLRAIVCGALFGIAGVCSAADMTYTYTGNFFEHNDLTAEPSRMVAHFVFDFDHSPQAADNIYAIKRWDVSAAGLSFNQATPSFLPQFKFAFDGNMNIVEWYMSEANTSGWSAFSSAAGRFSNGYPAEDFVTPYVNWGQYASVQGKPGVWTASAAPVPEPAAYLTLIAGLACLAGLRRRSGKSQAT</sequence>
<keyword evidence="3" id="KW-1185">Reference proteome</keyword>
<evidence type="ECO:0008006" key="4">
    <source>
        <dbReference type="Google" id="ProtNLM"/>
    </source>
</evidence>
<reference evidence="2 3" key="1">
    <citation type="submission" date="2020-07" db="EMBL/GenBank/DDBJ databases">
        <title>Novel species isolated from subtropical streams in China.</title>
        <authorList>
            <person name="Lu H."/>
        </authorList>
    </citation>
    <scope>NUCLEOTIDE SEQUENCE [LARGE SCALE GENOMIC DNA]</scope>
    <source>
        <strain evidence="2 3">FT3S</strain>
    </source>
</reference>
<comment type="caution">
    <text evidence="2">The sequence shown here is derived from an EMBL/GenBank/DDBJ whole genome shotgun (WGS) entry which is preliminary data.</text>
</comment>
<feature type="signal peptide" evidence="1">
    <location>
        <begin position="1"/>
        <end position="20"/>
    </location>
</feature>
<protein>
    <recommendedName>
        <fullName evidence="4">PEP-CTERM protein-sorting domain-containing protein</fullName>
    </recommendedName>
</protein>
<accession>A0A7W2EKU4</accession>
<dbReference type="EMBL" id="JACEZS010000021">
    <property type="protein sequence ID" value="MBA5607777.1"/>
    <property type="molecule type" value="Genomic_DNA"/>
</dbReference>
<name>A0A7W2EKU4_9BURK</name>
<feature type="chain" id="PRO_5031523023" description="PEP-CTERM protein-sorting domain-containing protein" evidence="1">
    <location>
        <begin position="21"/>
        <end position="186"/>
    </location>
</feature>
<evidence type="ECO:0000313" key="2">
    <source>
        <dbReference type="EMBL" id="MBA5607777.1"/>
    </source>
</evidence>
<evidence type="ECO:0000313" key="3">
    <source>
        <dbReference type="Proteomes" id="UP000566711"/>
    </source>
</evidence>